<dbReference type="Gene3D" id="3.30.470.20">
    <property type="entry name" value="ATP-grasp fold, B domain"/>
    <property type="match status" value="1"/>
</dbReference>
<dbReference type="PANTHER" id="PTHR47113:SF1">
    <property type="entry name" value="LD09343P"/>
    <property type="match status" value="1"/>
</dbReference>
<dbReference type="InterPro" id="IPR004344">
    <property type="entry name" value="TTL/TTLL_fam"/>
</dbReference>
<evidence type="ECO:0000313" key="2">
    <source>
        <dbReference type="EMBL" id="PIO74187.1"/>
    </source>
</evidence>
<sequence>MELQRKLKELQVEAAKVWLATSHPLKGIPQSFKLPKQKKELLTYARHHPHVMWVQKDNSHRNIQVQELKTMNLDKENTFVQEFVSNPLLIDNRKFDIGVYTVITSISPLRVYVYEGDSLLRFCAEDYLPFDSSRLDKYVVGDDYTPIWEIPSLKLLFSEQKLGWRASFDVYMKSRGMNPVKIWNQIYIIIAEV</sequence>
<evidence type="ECO:0008006" key="4">
    <source>
        <dbReference type="Google" id="ProtNLM"/>
    </source>
</evidence>
<name>A0A2G9UVD8_TELCI</name>
<dbReference type="PROSITE" id="PS51221">
    <property type="entry name" value="TTL"/>
    <property type="match status" value="1"/>
</dbReference>
<evidence type="ECO:0000256" key="1">
    <source>
        <dbReference type="ARBA" id="ARBA00006820"/>
    </source>
</evidence>
<dbReference type="EMBL" id="KZ345320">
    <property type="protein sequence ID" value="PIO74187.1"/>
    <property type="molecule type" value="Genomic_DNA"/>
</dbReference>
<gene>
    <name evidence="2" type="ORF">TELCIR_03805</name>
</gene>
<proteinExistence type="inferred from homology"/>
<protein>
    <recommendedName>
        <fullName evidence="4">Tubulin-tyrosine ligase family protein</fullName>
    </recommendedName>
</protein>
<dbReference type="Pfam" id="PF03133">
    <property type="entry name" value="TTL"/>
    <property type="match status" value="1"/>
</dbReference>
<reference evidence="2 3" key="1">
    <citation type="submission" date="2015-09" db="EMBL/GenBank/DDBJ databases">
        <title>Draft genome of the parasitic nematode Teladorsagia circumcincta isolate WARC Sus (inbred).</title>
        <authorList>
            <person name="Mitreva M."/>
        </authorList>
    </citation>
    <scope>NUCLEOTIDE SEQUENCE [LARGE SCALE GENOMIC DNA]</scope>
    <source>
        <strain evidence="2 3">S</strain>
    </source>
</reference>
<comment type="similarity">
    <text evidence="1">Belongs to the tubulin--tyrosine ligase family.</text>
</comment>
<organism evidence="2 3">
    <name type="scientific">Teladorsagia circumcincta</name>
    <name type="common">Brown stomach worm</name>
    <name type="synonym">Ostertagia circumcincta</name>
    <dbReference type="NCBI Taxonomy" id="45464"/>
    <lineage>
        <taxon>Eukaryota</taxon>
        <taxon>Metazoa</taxon>
        <taxon>Ecdysozoa</taxon>
        <taxon>Nematoda</taxon>
        <taxon>Chromadorea</taxon>
        <taxon>Rhabditida</taxon>
        <taxon>Rhabditina</taxon>
        <taxon>Rhabditomorpha</taxon>
        <taxon>Strongyloidea</taxon>
        <taxon>Trichostrongylidae</taxon>
        <taxon>Teladorsagia</taxon>
    </lineage>
</organism>
<dbReference type="PANTHER" id="PTHR47113">
    <property type="entry name" value="LD09343P"/>
    <property type="match status" value="1"/>
</dbReference>
<dbReference type="OrthoDB" id="202825at2759"/>
<accession>A0A2G9UVD8</accession>
<dbReference type="GO" id="GO:0019098">
    <property type="term" value="P:reproductive behavior"/>
    <property type="evidence" value="ECO:0007669"/>
    <property type="project" value="UniProtKB-ARBA"/>
</dbReference>
<dbReference type="AlphaFoldDB" id="A0A2G9UVD8"/>
<keyword evidence="3" id="KW-1185">Reference proteome</keyword>
<dbReference type="InterPro" id="IPR053317">
    <property type="entry name" value="Tubulin_polyglutamylase"/>
</dbReference>
<evidence type="ECO:0000313" key="3">
    <source>
        <dbReference type="Proteomes" id="UP000230423"/>
    </source>
</evidence>
<dbReference type="Proteomes" id="UP000230423">
    <property type="component" value="Unassembled WGS sequence"/>
</dbReference>